<name>A0A0F9ESW5_9ZZZZ</name>
<dbReference type="AlphaFoldDB" id="A0A0F9ESW5"/>
<protein>
    <submittedName>
        <fullName evidence="1">Uncharacterized protein</fullName>
    </submittedName>
</protein>
<proteinExistence type="predicted"/>
<organism evidence="1">
    <name type="scientific">marine sediment metagenome</name>
    <dbReference type="NCBI Taxonomy" id="412755"/>
    <lineage>
        <taxon>unclassified sequences</taxon>
        <taxon>metagenomes</taxon>
        <taxon>ecological metagenomes</taxon>
    </lineage>
</organism>
<evidence type="ECO:0000313" key="1">
    <source>
        <dbReference type="EMBL" id="KKL48015.1"/>
    </source>
</evidence>
<sequence>MITLTKIKRIAARYGIGDPLNGLMYDTKEIRAMRLNASLLNKPTKARCLIDGCKRELSTRGLCVNHYTAMS</sequence>
<gene>
    <name evidence="1" type="ORF">LCGC14_2329800</name>
</gene>
<feature type="non-terminal residue" evidence="1">
    <location>
        <position position="71"/>
    </location>
</feature>
<reference evidence="1" key="1">
    <citation type="journal article" date="2015" name="Nature">
        <title>Complex archaea that bridge the gap between prokaryotes and eukaryotes.</title>
        <authorList>
            <person name="Spang A."/>
            <person name="Saw J.H."/>
            <person name="Jorgensen S.L."/>
            <person name="Zaremba-Niedzwiedzka K."/>
            <person name="Martijn J."/>
            <person name="Lind A.E."/>
            <person name="van Eijk R."/>
            <person name="Schleper C."/>
            <person name="Guy L."/>
            <person name="Ettema T.J."/>
        </authorList>
    </citation>
    <scope>NUCLEOTIDE SEQUENCE</scope>
</reference>
<dbReference type="EMBL" id="LAZR01033460">
    <property type="protein sequence ID" value="KKL48015.1"/>
    <property type="molecule type" value="Genomic_DNA"/>
</dbReference>
<accession>A0A0F9ESW5</accession>
<comment type="caution">
    <text evidence="1">The sequence shown here is derived from an EMBL/GenBank/DDBJ whole genome shotgun (WGS) entry which is preliminary data.</text>
</comment>